<keyword evidence="6" id="KW-0732">Signal</keyword>
<evidence type="ECO:0000256" key="1">
    <source>
        <dbReference type="ARBA" id="ARBA00004127"/>
    </source>
</evidence>
<evidence type="ECO:0000256" key="6">
    <source>
        <dbReference type="SAM" id="SignalP"/>
    </source>
</evidence>
<evidence type="ECO:0000313" key="8">
    <source>
        <dbReference type="Proteomes" id="UP000728185"/>
    </source>
</evidence>
<keyword evidence="4 5" id="KW-0472">Membrane</keyword>
<evidence type="ECO:0000256" key="4">
    <source>
        <dbReference type="ARBA" id="ARBA00023136"/>
    </source>
</evidence>
<proteinExistence type="predicted"/>
<accession>A0A8E0RTF4</accession>
<feature type="signal peptide" evidence="6">
    <location>
        <begin position="1"/>
        <end position="25"/>
    </location>
</feature>
<dbReference type="OrthoDB" id="3639251at2759"/>
<dbReference type="Pfam" id="PF07690">
    <property type="entry name" value="MFS_1"/>
    <property type="match status" value="1"/>
</dbReference>
<dbReference type="InterPro" id="IPR036259">
    <property type="entry name" value="MFS_trans_sf"/>
</dbReference>
<reference evidence="7" key="1">
    <citation type="submission" date="2019-05" db="EMBL/GenBank/DDBJ databases">
        <title>Annotation for the trematode Fasciolopsis buski.</title>
        <authorList>
            <person name="Choi Y.-J."/>
        </authorList>
    </citation>
    <scope>NUCLEOTIDE SEQUENCE</scope>
    <source>
        <strain evidence="7">HT</strain>
        <tissue evidence="7">Whole worm</tissue>
    </source>
</reference>
<feature type="transmembrane region" description="Helical" evidence="5">
    <location>
        <begin position="105"/>
        <end position="126"/>
    </location>
</feature>
<keyword evidence="2 5" id="KW-0812">Transmembrane</keyword>
<comment type="subcellular location">
    <subcellularLocation>
        <location evidence="1">Endomembrane system</location>
        <topology evidence="1">Multi-pass membrane protein</topology>
    </subcellularLocation>
</comment>
<comment type="caution">
    <text evidence="7">The sequence shown here is derived from an EMBL/GenBank/DDBJ whole genome shotgun (WGS) entry which is preliminary data.</text>
</comment>
<dbReference type="InterPro" id="IPR051337">
    <property type="entry name" value="OPA_Antiporter"/>
</dbReference>
<dbReference type="Gene3D" id="1.20.1250.20">
    <property type="entry name" value="MFS general substrate transporter like domains"/>
    <property type="match status" value="1"/>
</dbReference>
<dbReference type="GO" id="GO:0061513">
    <property type="term" value="F:glucose 6-phosphate:phosphate antiporter activity"/>
    <property type="evidence" value="ECO:0007669"/>
    <property type="project" value="TreeGrafter"/>
</dbReference>
<feature type="transmembrane region" description="Helical" evidence="5">
    <location>
        <begin position="146"/>
        <end position="167"/>
    </location>
</feature>
<gene>
    <name evidence="7" type="ORF">FBUS_05200</name>
</gene>
<evidence type="ECO:0000313" key="7">
    <source>
        <dbReference type="EMBL" id="KAA0193172.1"/>
    </source>
</evidence>
<name>A0A8E0RTF4_9TREM</name>
<evidence type="ECO:0000256" key="3">
    <source>
        <dbReference type="ARBA" id="ARBA00022989"/>
    </source>
</evidence>
<dbReference type="GO" id="GO:0035435">
    <property type="term" value="P:phosphate ion transmembrane transport"/>
    <property type="evidence" value="ECO:0007669"/>
    <property type="project" value="TreeGrafter"/>
</dbReference>
<evidence type="ECO:0000256" key="2">
    <source>
        <dbReference type="ARBA" id="ARBA00022692"/>
    </source>
</evidence>
<dbReference type="GO" id="GO:0016020">
    <property type="term" value="C:membrane"/>
    <property type="evidence" value="ECO:0007669"/>
    <property type="project" value="UniProtKB-ARBA"/>
</dbReference>
<feature type="chain" id="PRO_5034800488" evidence="6">
    <location>
        <begin position="26"/>
        <end position="301"/>
    </location>
</feature>
<evidence type="ECO:0000256" key="5">
    <source>
        <dbReference type="SAM" id="Phobius"/>
    </source>
</evidence>
<dbReference type="GO" id="GO:0012505">
    <property type="term" value="C:endomembrane system"/>
    <property type="evidence" value="ECO:0007669"/>
    <property type="project" value="UniProtKB-SubCell"/>
</dbReference>
<protein>
    <submittedName>
        <fullName evidence="7">Uncharacterized protein</fullName>
    </submittedName>
</protein>
<dbReference type="EMBL" id="LUCM01005210">
    <property type="protein sequence ID" value="KAA0193172.1"/>
    <property type="molecule type" value="Genomic_DNA"/>
</dbReference>
<keyword evidence="3 5" id="KW-1133">Transmembrane helix</keyword>
<dbReference type="SUPFAM" id="SSF103473">
    <property type="entry name" value="MFS general substrate transporter"/>
    <property type="match status" value="1"/>
</dbReference>
<feature type="transmembrane region" description="Helical" evidence="5">
    <location>
        <begin position="72"/>
        <end position="93"/>
    </location>
</feature>
<dbReference type="InterPro" id="IPR011701">
    <property type="entry name" value="MFS"/>
</dbReference>
<dbReference type="AlphaFoldDB" id="A0A8E0RTF4"/>
<sequence>MVEAKTRPTLLLCLLFISYTSLSLARRALQDVYLLIPGFLGDEHATTRLGFPKFHIPLSVLFLSRTVSSNTLFWLILCTVNGLALGVSWPSVAKILRTYVPSRELATWWGVISASVNLAGGIGPWISLSLFTTLSMYFGEKRAWKLVLVTTGNGCVLSVVLLLLHFWSQRGLDGKKVTTNSDPLKSGLTLWNGPIHEVGDPQTSMNKGAKTTGIHTKAAHTDDNLQQELHSTAYDSSKPGITQQWCKLYHSLSPTQRTLLCCSATVHLASTFLRFAISNWFPIMLLKQKEEFGYGRSSSKI</sequence>
<organism evidence="7 8">
    <name type="scientific">Fasciolopsis buskii</name>
    <dbReference type="NCBI Taxonomy" id="27845"/>
    <lineage>
        <taxon>Eukaryota</taxon>
        <taxon>Metazoa</taxon>
        <taxon>Spiralia</taxon>
        <taxon>Lophotrochozoa</taxon>
        <taxon>Platyhelminthes</taxon>
        <taxon>Trematoda</taxon>
        <taxon>Digenea</taxon>
        <taxon>Plagiorchiida</taxon>
        <taxon>Echinostomata</taxon>
        <taxon>Echinostomatoidea</taxon>
        <taxon>Fasciolidae</taxon>
        <taxon>Fasciolopsis</taxon>
    </lineage>
</organism>
<dbReference type="PANTHER" id="PTHR43826">
    <property type="entry name" value="GLUCOSE-6-PHOSPHATE EXCHANGER SLC37A4"/>
    <property type="match status" value="1"/>
</dbReference>
<dbReference type="PANTHER" id="PTHR43826:SF3">
    <property type="entry name" value="GLUCOSE-6-PHOSPHATE EXCHANGER SLC37A4"/>
    <property type="match status" value="1"/>
</dbReference>
<dbReference type="Proteomes" id="UP000728185">
    <property type="component" value="Unassembled WGS sequence"/>
</dbReference>
<keyword evidence="8" id="KW-1185">Reference proteome</keyword>